<dbReference type="RefSeq" id="WP_309560262.1">
    <property type="nucleotide sequence ID" value="NZ_JAVJIU010000001.1"/>
</dbReference>
<dbReference type="InterPro" id="IPR013096">
    <property type="entry name" value="Cupin_2"/>
</dbReference>
<evidence type="ECO:0000313" key="2">
    <source>
        <dbReference type="EMBL" id="MDR5589372.1"/>
    </source>
</evidence>
<organism evidence="2 3">
    <name type="scientific">Christiangramia sediminicola</name>
    <dbReference type="NCBI Taxonomy" id="3073267"/>
    <lineage>
        <taxon>Bacteria</taxon>
        <taxon>Pseudomonadati</taxon>
        <taxon>Bacteroidota</taxon>
        <taxon>Flavobacteriia</taxon>
        <taxon>Flavobacteriales</taxon>
        <taxon>Flavobacteriaceae</taxon>
        <taxon>Christiangramia</taxon>
    </lineage>
</organism>
<protein>
    <submittedName>
        <fullName evidence="2">Cupin domain-containing protein</fullName>
    </submittedName>
</protein>
<dbReference type="Proteomes" id="UP001257234">
    <property type="component" value="Unassembled WGS sequence"/>
</dbReference>
<dbReference type="PANTHER" id="PTHR36440">
    <property type="entry name" value="PUTATIVE (AFU_ORTHOLOGUE AFUA_8G07350)-RELATED"/>
    <property type="match status" value="1"/>
</dbReference>
<dbReference type="InterPro" id="IPR011051">
    <property type="entry name" value="RmlC_Cupin_sf"/>
</dbReference>
<name>A0ABU1ELX3_9FLAO</name>
<proteinExistence type="predicted"/>
<reference evidence="3" key="1">
    <citation type="submission" date="2023-07" db="EMBL/GenBank/DDBJ databases">
        <title>Christiangramia sp. SM2212., a novel bacterium of the family Flavobacteriaceae isolated from the sea sediment.</title>
        <authorList>
            <person name="Wang J."/>
            <person name="Zhang X."/>
        </authorList>
    </citation>
    <scope>NUCLEOTIDE SEQUENCE [LARGE SCALE GENOMIC DNA]</scope>
    <source>
        <strain evidence="3">SM2212</strain>
    </source>
</reference>
<accession>A0ABU1ELX3</accession>
<evidence type="ECO:0000259" key="1">
    <source>
        <dbReference type="Pfam" id="PF07883"/>
    </source>
</evidence>
<dbReference type="PANTHER" id="PTHR36440:SF1">
    <property type="entry name" value="PUTATIVE (AFU_ORTHOLOGUE AFUA_8G07350)-RELATED"/>
    <property type="match status" value="1"/>
</dbReference>
<evidence type="ECO:0000313" key="3">
    <source>
        <dbReference type="Proteomes" id="UP001257234"/>
    </source>
</evidence>
<comment type="caution">
    <text evidence="2">The sequence shown here is derived from an EMBL/GenBank/DDBJ whole genome shotgun (WGS) entry which is preliminary data.</text>
</comment>
<dbReference type="SUPFAM" id="SSF51182">
    <property type="entry name" value="RmlC-like cupins"/>
    <property type="match status" value="1"/>
</dbReference>
<dbReference type="Gene3D" id="2.60.120.10">
    <property type="entry name" value="Jelly Rolls"/>
    <property type="match status" value="1"/>
</dbReference>
<dbReference type="InterPro" id="IPR014710">
    <property type="entry name" value="RmlC-like_jellyroll"/>
</dbReference>
<sequence>MWVLGHKVSGHQLSGDYDLATGESAPNVPGPPPHFHENYHESFLIVEGEMDFIINGEVKTIREGESIDIAQGTLHTFKNSGDKVCKWVNVHSPKGFAEFFQQYGIDEEDPEAMQKSVAPEIIQNVLQKAADYDMKIQMEM</sequence>
<dbReference type="Pfam" id="PF07883">
    <property type="entry name" value="Cupin_2"/>
    <property type="match status" value="1"/>
</dbReference>
<gene>
    <name evidence="2" type="ORF">RE431_01890</name>
</gene>
<feature type="domain" description="Cupin type-2" evidence="1">
    <location>
        <begin position="26"/>
        <end position="90"/>
    </location>
</feature>
<keyword evidence="3" id="KW-1185">Reference proteome</keyword>
<dbReference type="InterPro" id="IPR053146">
    <property type="entry name" value="QDO-like"/>
</dbReference>
<dbReference type="EMBL" id="JAVJIU010000001">
    <property type="protein sequence ID" value="MDR5589372.1"/>
    <property type="molecule type" value="Genomic_DNA"/>
</dbReference>